<keyword evidence="11 13" id="KW-0443">Lipid metabolism</keyword>
<dbReference type="GO" id="GO:0009029">
    <property type="term" value="F:lipid-A 4'-kinase activity"/>
    <property type="evidence" value="ECO:0007669"/>
    <property type="project" value="UniProtKB-UniRule"/>
</dbReference>
<dbReference type="EMBL" id="JACORU010000002">
    <property type="protein sequence ID" value="MBC5764626.1"/>
    <property type="molecule type" value="Genomic_DNA"/>
</dbReference>
<protein>
    <recommendedName>
        <fullName evidence="4 13">Tetraacyldisaccharide 4'-kinase</fullName>
        <ecNumber evidence="3 13">2.7.1.130</ecNumber>
    </recommendedName>
    <alternativeName>
        <fullName evidence="12 13">Lipid A 4'-kinase</fullName>
    </alternativeName>
</protein>
<dbReference type="SUPFAM" id="SSF52540">
    <property type="entry name" value="P-loop containing nucleoside triphosphate hydrolases"/>
    <property type="match status" value="1"/>
</dbReference>
<keyword evidence="10 13" id="KW-0067">ATP-binding</keyword>
<feature type="binding site" evidence="13">
    <location>
        <begin position="58"/>
        <end position="65"/>
    </location>
    <ligand>
        <name>ATP</name>
        <dbReference type="ChEBI" id="CHEBI:30616"/>
    </ligand>
</feature>
<dbReference type="Proteomes" id="UP000596827">
    <property type="component" value="Unassembled WGS sequence"/>
</dbReference>
<dbReference type="NCBIfam" id="TIGR00682">
    <property type="entry name" value="lpxK"/>
    <property type="match status" value="1"/>
</dbReference>
<keyword evidence="9 13" id="KW-0418">Kinase</keyword>
<comment type="caution">
    <text evidence="14">The sequence shown here is derived from an EMBL/GenBank/DDBJ whole genome shotgun (WGS) entry which is preliminary data.</text>
</comment>
<evidence type="ECO:0000313" key="15">
    <source>
        <dbReference type="Proteomes" id="UP000596827"/>
    </source>
</evidence>
<keyword evidence="6 13" id="KW-0441">Lipid A biosynthesis</keyword>
<reference evidence="14" key="1">
    <citation type="submission" date="2020-08" db="EMBL/GenBank/DDBJ databases">
        <title>Ramlibacter sp. GTP1 16S ribosomal RNA gene genome sequencing and assembly.</title>
        <authorList>
            <person name="Kang M."/>
        </authorList>
    </citation>
    <scope>NUCLEOTIDE SEQUENCE</scope>
    <source>
        <strain evidence="14">GTP1</strain>
    </source>
</reference>
<proteinExistence type="inferred from homology"/>
<evidence type="ECO:0000256" key="9">
    <source>
        <dbReference type="ARBA" id="ARBA00022777"/>
    </source>
</evidence>
<accession>A0A923M6C7</accession>
<evidence type="ECO:0000256" key="2">
    <source>
        <dbReference type="ARBA" id="ARBA00004870"/>
    </source>
</evidence>
<dbReference type="Pfam" id="PF02606">
    <property type="entry name" value="LpxK"/>
    <property type="match status" value="1"/>
</dbReference>
<organism evidence="14 15">
    <name type="scientific">Ramlibacter albus</name>
    <dbReference type="NCBI Taxonomy" id="2079448"/>
    <lineage>
        <taxon>Bacteria</taxon>
        <taxon>Pseudomonadati</taxon>
        <taxon>Pseudomonadota</taxon>
        <taxon>Betaproteobacteria</taxon>
        <taxon>Burkholderiales</taxon>
        <taxon>Comamonadaceae</taxon>
        <taxon>Ramlibacter</taxon>
    </lineage>
</organism>
<dbReference type="PANTHER" id="PTHR42724:SF1">
    <property type="entry name" value="TETRAACYLDISACCHARIDE 4'-KINASE, MITOCHONDRIAL-RELATED"/>
    <property type="match status" value="1"/>
</dbReference>
<evidence type="ECO:0000256" key="4">
    <source>
        <dbReference type="ARBA" id="ARBA00016436"/>
    </source>
</evidence>
<evidence type="ECO:0000256" key="10">
    <source>
        <dbReference type="ARBA" id="ARBA00022840"/>
    </source>
</evidence>
<comment type="catalytic activity">
    <reaction evidence="13">
        <text>a lipid A disaccharide + ATP = a lipid IVA + ADP + H(+)</text>
        <dbReference type="Rhea" id="RHEA:67840"/>
        <dbReference type="ChEBI" id="CHEBI:15378"/>
        <dbReference type="ChEBI" id="CHEBI:30616"/>
        <dbReference type="ChEBI" id="CHEBI:176343"/>
        <dbReference type="ChEBI" id="CHEBI:176425"/>
        <dbReference type="ChEBI" id="CHEBI:456216"/>
        <dbReference type="EC" id="2.7.1.130"/>
    </reaction>
</comment>
<keyword evidence="8 13" id="KW-0547">Nucleotide-binding</keyword>
<dbReference type="GO" id="GO:0005524">
    <property type="term" value="F:ATP binding"/>
    <property type="evidence" value="ECO:0007669"/>
    <property type="project" value="UniProtKB-UniRule"/>
</dbReference>
<evidence type="ECO:0000256" key="13">
    <source>
        <dbReference type="HAMAP-Rule" id="MF_00409"/>
    </source>
</evidence>
<dbReference type="GO" id="GO:0009244">
    <property type="term" value="P:lipopolysaccharide core region biosynthetic process"/>
    <property type="evidence" value="ECO:0007669"/>
    <property type="project" value="TreeGrafter"/>
</dbReference>
<evidence type="ECO:0000256" key="12">
    <source>
        <dbReference type="ARBA" id="ARBA00029757"/>
    </source>
</evidence>
<evidence type="ECO:0000256" key="8">
    <source>
        <dbReference type="ARBA" id="ARBA00022741"/>
    </source>
</evidence>
<evidence type="ECO:0000313" key="14">
    <source>
        <dbReference type="EMBL" id="MBC5764626.1"/>
    </source>
</evidence>
<dbReference type="AlphaFoldDB" id="A0A923M6C7"/>
<dbReference type="EC" id="2.7.1.130" evidence="3 13"/>
<dbReference type="HAMAP" id="MF_00409">
    <property type="entry name" value="LpxK"/>
    <property type="match status" value="1"/>
</dbReference>
<dbReference type="RefSeq" id="WP_187081082.1">
    <property type="nucleotide sequence ID" value="NZ_JACORU010000002.1"/>
</dbReference>
<evidence type="ECO:0000256" key="3">
    <source>
        <dbReference type="ARBA" id="ARBA00012071"/>
    </source>
</evidence>
<evidence type="ECO:0000256" key="6">
    <source>
        <dbReference type="ARBA" id="ARBA00022556"/>
    </source>
</evidence>
<sequence length="328" mass="35611">MSKALQQAWWSGGLLAWLLWPFSLVFALLAGVRRVLYALRLLPSYRAPVPVVVVGNLVVGGAGKTPVVIAVVEHLLARGLQPGVVARGYGREATDCREVMLTSAPSDVGDEPLLVKRRTAVPVFVSSNRGEAARALLKAHPEVNIIVSDDGLQHYALRRDVEVCVVDERGAGNGFRLPAGPLRESASRRVDLKLGGDGHRVRRTLAPYAERADEYRIPLGDLKLQGKPVKAIAGVASPQTFFDMLRAQGVQCAATEALPDHFDFAQILPPEEASFTIVCTEKDAVKLWRQRPDAWAVPLQVEIDGAFFALLDRLLDAKLSSKHGPQAA</sequence>
<dbReference type="PANTHER" id="PTHR42724">
    <property type="entry name" value="TETRAACYLDISACCHARIDE 4'-KINASE"/>
    <property type="match status" value="1"/>
</dbReference>
<dbReference type="InterPro" id="IPR003758">
    <property type="entry name" value="LpxK"/>
</dbReference>
<evidence type="ECO:0000256" key="5">
    <source>
        <dbReference type="ARBA" id="ARBA00022516"/>
    </source>
</evidence>
<comment type="pathway">
    <text evidence="2 13">Glycolipid biosynthesis; lipid IV(A) biosynthesis; lipid IV(A) from (3R)-3-hydroxytetradecanoyl-[acyl-carrier-protein] and UDP-N-acetyl-alpha-D-glucosamine: step 6/6.</text>
</comment>
<evidence type="ECO:0000256" key="7">
    <source>
        <dbReference type="ARBA" id="ARBA00022679"/>
    </source>
</evidence>
<dbReference type="InterPro" id="IPR027417">
    <property type="entry name" value="P-loop_NTPase"/>
</dbReference>
<gene>
    <name evidence="13" type="primary">lpxK</name>
    <name evidence="14" type="ORF">H8R02_09215</name>
</gene>
<evidence type="ECO:0000256" key="11">
    <source>
        <dbReference type="ARBA" id="ARBA00023098"/>
    </source>
</evidence>
<evidence type="ECO:0000256" key="1">
    <source>
        <dbReference type="ARBA" id="ARBA00002274"/>
    </source>
</evidence>
<dbReference type="GO" id="GO:0009245">
    <property type="term" value="P:lipid A biosynthetic process"/>
    <property type="evidence" value="ECO:0007669"/>
    <property type="project" value="UniProtKB-UniRule"/>
</dbReference>
<keyword evidence="7 13" id="KW-0808">Transferase</keyword>
<name>A0A923M6C7_9BURK</name>
<dbReference type="GO" id="GO:0005886">
    <property type="term" value="C:plasma membrane"/>
    <property type="evidence" value="ECO:0007669"/>
    <property type="project" value="TreeGrafter"/>
</dbReference>
<comment type="function">
    <text evidence="1 13">Transfers the gamma-phosphate of ATP to the 4'-position of a tetraacyldisaccharide 1-phosphate intermediate (termed DS-1-P) to form tetraacyldisaccharide 1,4'-bis-phosphate (lipid IVA).</text>
</comment>
<keyword evidence="15" id="KW-1185">Reference proteome</keyword>
<comment type="similarity">
    <text evidence="13">Belongs to the LpxK family.</text>
</comment>
<keyword evidence="5 13" id="KW-0444">Lipid biosynthesis</keyword>